<reference evidence="5 6" key="1">
    <citation type="submission" date="2016-10" db="EMBL/GenBank/DDBJ databases">
        <title>Silvanigrella aquatica sp. nov., isolated from a freshwater lake located in the Black Forest, Germany, description of Silvanigrellaceae fam. nov., Silvanigrellales ord. nov., reclassification of the order Bdellovibrionales in the class Oligoflexia, reclassification of the families Bacteriovoracaceae and Halobacteriovoraceae in the new order Bacteriovoracales ord. nov., and reclassification of the family Pseudobacteriovoracaceae in the order Oligoflexiales.</title>
        <authorList>
            <person name="Hahn M.W."/>
            <person name="Schmidt J."/>
            <person name="Koll U."/>
            <person name="Rohde M."/>
            <person name="Verbag S."/>
            <person name="Pitt A."/>
            <person name="Nakai R."/>
            <person name="Naganuma T."/>
            <person name="Lang E."/>
        </authorList>
    </citation>
    <scope>NUCLEOTIDE SEQUENCE [LARGE SCALE GENOMIC DNA]</scope>
    <source>
        <strain evidence="5 6">MWH-Nonnen-W8red</strain>
    </source>
</reference>
<dbReference type="Gene3D" id="3.40.50.150">
    <property type="entry name" value="Vaccinia Virus protein VP39"/>
    <property type="match status" value="1"/>
</dbReference>
<gene>
    <name evidence="5" type="ORF">AXG55_13390</name>
</gene>
<evidence type="ECO:0008006" key="7">
    <source>
        <dbReference type="Google" id="ProtNLM"/>
    </source>
</evidence>
<dbReference type="InterPro" id="IPR015324">
    <property type="entry name" value="Ribosomal_Rsm22-like"/>
</dbReference>
<dbReference type="GO" id="GO:0051536">
    <property type="term" value="F:iron-sulfur cluster binding"/>
    <property type="evidence" value="ECO:0007669"/>
    <property type="project" value="UniProtKB-KW"/>
</dbReference>
<keyword evidence="4" id="KW-0411">Iron-sulfur</keyword>
<dbReference type="GO" id="GO:0003735">
    <property type="term" value="F:structural constituent of ribosome"/>
    <property type="evidence" value="ECO:0007669"/>
    <property type="project" value="TreeGrafter"/>
</dbReference>
<proteinExistence type="predicted"/>
<organism evidence="5 6">
    <name type="scientific">Silvanigrella aquatica</name>
    <dbReference type="NCBI Taxonomy" id="1915309"/>
    <lineage>
        <taxon>Bacteria</taxon>
        <taxon>Pseudomonadati</taxon>
        <taxon>Bdellovibrionota</taxon>
        <taxon>Oligoflexia</taxon>
        <taxon>Silvanigrellales</taxon>
        <taxon>Silvanigrellaceae</taxon>
        <taxon>Silvanigrella</taxon>
    </lineage>
</organism>
<dbReference type="Proteomes" id="UP000184731">
    <property type="component" value="Chromosome"/>
</dbReference>
<keyword evidence="3" id="KW-0408">Iron</keyword>
<dbReference type="PANTHER" id="PTHR13184:SF5">
    <property type="entry name" value="METHYLTRANSFERASE-LIKE PROTEIN 17, MITOCHONDRIAL"/>
    <property type="match status" value="1"/>
</dbReference>
<dbReference type="GO" id="GO:0008168">
    <property type="term" value="F:methyltransferase activity"/>
    <property type="evidence" value="ECO:0007669"/>
    <property type="project" value="InterPro"/>
</dbReference>
<dbReference type="AlphaFoldDB" id="A0A1L4D3T7"/>
<keyword evidence="6" id="KW-1185">Reference proteome</keyword>
<dbReference type="KEGG" id="saqi:AXG55_13390"/>
<dbReference type="STRING" id="1915309.AXG55_13390"/>
<protein>
    <recommendedName>
        <fullName evidence="7">Small ribosomal subunit Rsm22</fullName>
    </recommendedName>
</protein>
<evidence type="ECO:0000313" key="5">
    <source>
        <dbReference type="EMBL" id="APJ04837.1"/>
    </source>
</evidence>
<dbReference type="OrthoDB" id="9799639at2"/>
<dbReference type="PANTHER" id="PTHR13184">
    <property type="entry name" value="37S RIBOSOMAL PROTEIN S22"/>
    <property type="match status" value="1"/>
</dbReference>
<dbReference type="InterPro" id="IPR052571">
    <property type="entry name" value="Mt_RNA_Methyltransferase"/>
</dbReference>
<evidence type="ECO:0000313" key="6">
    <source>
        <dbReference type="Proteomes" id="UP000184731"/>
    </source>
</evidence>
<dbReference type="InterPro" id="IPR029063">
    <property type="entry name" value="SAM-dependent_MTases_sf"/>
</dbReference>
<evidence type="ECO:0000256" key="3">
    <source>
        <dbReference type="ARBA" id="ARBA00023004"/>
    </source>
</evidence>
<sequence length="418" mass="48527">MRNFYEVEGKYFLDFSKYMEEWEDYLGIYLKDGSEKKGAAQSLAAHVQKLWNHFNQEREKLDKHYMESAIGLQSYVSSFLLPNIERVFSTLVKDENIFAIESLFHNENDELVIADFGCGPLSGSVAILALLEYMFKNNPRLQIPKKIFIYAIDRSEKIVDFGSKIIKKSEISESQIAVERITSPEKMVKQPQIVLCINIFNEIPEKHRLKTLNSLYSKMPQGGVVLIMEPGQEEHAKALGTLRDDFLQSSEDCEIISPCAHKKPCPLSSKSTRKDWCWFRHAWNPPKTLSLIDKYSKVDHYELNFSYLFFQKNKVKSAENYFARCVSDEFRVDLKGNKAQLSFFENNLVSGEKSEFLEMTKSDSDLNKILLCTNNGDLESAFVIADPNEKEYRRGRRIKENAELYMRAKERNEWVKKS</sequence>
<dbReference type="GO" id="GO:0015935">
    <property type="term" value="C:small ribosomal subunit"/>
    <property type="evidence" value="ECO:0007669"/>
    <property type="project" value="TreeGrafter"/>
</dbReference>
<keyword evidence="2" id="KW-0809">Transit peptide</keyword>
<dbReference type="RefSeq" id="WP_148698595.1">
    <property type="nucleotide sequence ID" value="NZ_CP017834.1"/>
</dbReference>
<evidence type="ECO:0000256" key="1">
    <source>
        <dbReference type="ARBA" id="ARBA00022723"/>
    </source>
</evidence>
<name>A0A1L4D3T7_9BACT</name>
<dbReference type="GO" id="GO:0006412">
    <property type="term" value="P:translation"/>
    <property type="evidence" value="ECO:0007669"/>
    <property type="project" value="InterPro"/>
</dbReference>
<evidence type="ECO:0000256" key="2">
    <source>
        <dbReference type="ARBA" id="ARBA00022946"/>
    </source>
</evidence>
<evidence type="ECO:0000256" key="4">
    <source>
        <dbReference type="ARBA" id="ARBA00023014"/>
    </source>
</evidence>
<accession>A0A1L4D3T7</accession>
<dbReference type="GO" id="GO:0046872">
    <property type="term" value="F:metal ion binding"/>
    <property type="evidence" value="ECO:0007669"/>
    <property type="project" value="UniProtKB-KW"/>
</dbReference>
<dbReference type="SUPFAM" id="SSF53335">
    <property type="entry name" value="S-adenosyl-L-methionine-dependent methyltransferases"/>
    <property type="match status" value="1"/>
</dbReference>
<dbReference type="Pfam" id="PF09243">
    <property type="entry name" value="Rsm22"/>
    <property type="match status" value="1"/>
</dbReference>
<keyword evidence="1" id="KW-0479">Metal-binding</keyword>
<dbReference type="EMBL" id="CP017834">
    <property type="protein sequence ID" value="APJ04837.1"/>
    <property type="molecule type" value="Genomic_DNA"/>
</dbReference>